<protein>
    <recommendedName>
        <fullName evidence="1">Resolvase/invertase-type recombinase catalytic domain-containing protein</fullName>
    </recommendedName>
</protein>
<reference evidence="3" key="1">
    <citation type="journal article" date="2019" name="Int. J. Syst. Evol. Microbiol.">
        <title>The Global Catalogue of Microorganisms (GCM) 10K type strain sequencing project: providing services to taxonomists for standard genome sequencing and annotation.</title>
        <authorList>
            <consortium name="The Broad Institute Genomics Platform"/>
            <consortium name="The Broad Institute Genome Sequencing Center for Infectious Disease"/>
            <person name="Wu L."/>
            <person name="Ma J."/>
        </authorList>
    </citation>
    <scope>NUCLEOTIDE SEQUENCE [LARGE SCALE GENOMIC DNA]</scope>
    <source>
        <strain evidence="3">NBRC 102520</strain>
    </source>
</reference>
<dbReference type="Gene3D" id="3.40.50.1390">
    <property type="entry name" value="Resolvase, N-terminal catalytic domain"/>
    <property type="match status" value="1"/>
</dbReference>
<dbReference type="CDD" id="cd00338">
    <property type="entry name" value="Ser_Recombinase"/>
    <property type="match status" value="1"/>
</dbReference>
<dbReference type="PROSITE" id="PS51736">
    <property type="entry name" value="RECOMBINASES_3"/>
    <property type="match status" value="1"/>
</dbReference>
<feature type="domain" description="Resolvase/invertase-type recombinase catalytic" evidence="1">
    <location>
        <begin position="12"/>
        <end position="132"/>
    </location>
</feature>
<organism evidence="2 3">
    <name type="scientific">Bradyrhizobium iriomotense</name>
    <dbReference type="NCBI Taxonomy" id="441950"/>
    <lineage>
        <taxon>Bacteria</taxon>
        <taxon>Pseudomonadati</taxon>
        <taxon>Pseudomonadota</taxon>
        <taxon>Alphaproteobacteria</taxon>
        <taxon>Hyphomicrobiales</taxon>
        <taxon>Nitrobacteraceae</taxon>
        <taxon>Bradyrhizobium</taxon>
    </lineage>
</organism>
<comment type="caution">
    <text evidence="2">The sequence shown here is derived from an EMBL/GenBank/DDBJ whole genome shotgun (WGS) entry which is preliminary data.</text>
</comment>
<evidence type="ECO:0000313" key="2">
    <source>
        <dbReference type="EMBL" id="GLR92296.1"/>
    </source>
</evidence>
<dbReference type="Proteomes" id="UP001156905">
    <property type="component" value="Unassembled WGS sequence"/>
</dbReference>
<dbReference type="SUPFAM" id="SSF53041">
    <property type="entry name" value="Resolvase-like"/>
    <property type="match status" value="1"/>
</dbReference>
<proteinExistence type="predicted"/>
<evidence type="ECO:0000313" key="3">
    <source>
        <dbReference type="Proteomes" id="UP001156905"/>
    </source>
</evidence>
<name>A0ABQ6BFI6_9BRAD</name>
<gene>
    <name evidence="2" type="ORF">GCM10007857_90200</name>
</gene>
<dbReference type="Pfam" id="PF00239">
    <property type="entry name" value="Resolvase"/>
    <property type="match status" value="1"/>
</dbReference>
<accession>A0ABQ6BFI6</accession>
<dbReference type="InterPro" id="IPR036162">
    <property type="entry name" value="Resolvase-like_N_sf"/>
</dbReference>
<dbReference type="RefSeq" id="WP_284276313.1">
    <property type="nucleotide sequence ID" value="NZ_BSOW01000081.1"/>
</dbReference>
<evidence type="ECO:0000259" key="1">
    <source>
        <dbReference type="PROSITE" id="PS51736"/>
    </source>
</evidence>
<dbReference type="SMART" id="SM00857">
    <property type="entry name" value="Resolvase"/>
    <property type="match status" value="1"/>
</dbReference>
<dbReference type="EMBL" id="BSOW01000081">
    <property type="protein sequence ID" value="GLR92296.1"/>
    <property type="molecule type" value="Genomic_DNA"/>
</dbReference>
<dbReference type="InterPro" id="IPR050639">
    <property type="entry name" value="SSR_resolvase"/>
</dbReference>
<dbReference type="InterPro" id="IPR006119">
    <property type="entry name" value="Resolv_N"/>
</dbReference>
<dbReference type="PANTHER" id="PTHR30461">
    <property type="entry name" value="DNA-INVERTASE FROM LAMBDOID PROPHAGE"/>
    <property type="match status" value="1"/>
</dbReference>
<keyword evidence="3" id="KW-1185">Reference proteome</keyword>
<sequence length="132" mass="14367">MNKITSDHLARSAYLYVRQSTADQLANNPESRRRQYALATRARTLGWQDVVVIDDHLGRSGGGTARPGFERSLTAICTGGAAAVLAIEASRLARNGRDWHTLLEFCTLVNTLIIDEDGIMTQSSRTTGCCLG</sequence>
<dbReference type="PANTHER" id="PTHR30461:SF23">
    <property type="entry name" value="DNA RECOMBINASE-RELATED"/>
    <property type="match status" value="1"/>
</dbReference>